<dbReference type="SUPFAM" id="SSF88659">
    <property type="entry name" value="Sigma3 and sigma4 domains of RNA polymerase sigma factors"/>
    <property type="match status" value="2"/>
</dbReference>
<dbReference type="Proteomes" id="UP001596392">
    <property type="component" value="Unassembled WGS sequence"/>
</dbReference>
<dbReference type="InterPro" id="IPR014322">
    <property type="entry name" value="RNA_pol_sigma-B/F/G"/>
</dbReference>
<feature type="domain" description="RNA polymerase sigma-70 region 2" evidence="5">
    <location>
        <begin position="63"/>
        <end position="127"/>
    </location>
</feature>
<dbReference type="Gene3D" id="1.10.10.10">
    <property type="entry name" value="Winged helix-like DNA-binding domain superfamily/Winged helix DNA-binding domain"/>
    <property type="match status" value="2"/>
</dbReference>
<dbReference type="PANTHER" id="PTHR30385:SF4">
    <property type="entry name" value="RNA POLYMERASE SIGMA-E FACTOR"/>
    <property type="match status" value="1"/>
</dbReference>
<name>A0ABW2H4M0_9ACTN</name>
<dbReference type="InterPro" id="IPR014284">
    <property type="entry name" value="RNA_pol_sigma-70_dom"/>
</dbReference>
<gene>
    <name evidence="7" type="ORF">ACFQO7_30535</name>
</gene>
<dbReference type="RefSeq" id="WP_376809621.1">
    <property type="nucleotide sequence ID" value="NZ_JBHTAC010000045.1"/>
</dbReference>
<dbReference type="Pfam" id="PF04545">
    <property type="entry name" value="Sigma70_r4"/>
    <property type="match status" value="1"/>
</dbReference>
<dbReference type="EMBL" id="JBHTAC010000045">
    <property type="protein sequence ID" value="MFC7246836.1"/>
    <property type="molecule type" value="Genomic_DNA"/>
</dbReference>
<keyword evidence="1" id="KW-0805">Transcription regulation</keyword>
<evidence type="ECO:0000259" key="6">
    <source>
        <dbReference type="Pfam" id="PF04545"/>
    </source>
</evidence>
<keyword evidence="2" id="KW-0731">Sigma factor</keyword>
<sequence>MSTHADALRIDAVLNAGSPEPAGEVWNAERDRRVSVALARLHRLAPDDPARERARAAVIHAGMPLARRLARRFSFRGEDPDDLVQVALLGLIKSVDRYDSSHGVRFEHFAGPTMLGELRRHFRDRGWALRVHRRLQELHLEISRAVPQLSQTLQRTPDIRDLAAHLDRDEGDIRDGLECAHAYAIGSLNSVVRSGNGFAELGELLGEHDRRLESLPDRHAIGRAVAGLSQRDRHILALRFAADLTQAEIAQRLGLSQMHVSRLLTRCLQHLRQSLAAQGMVG</sequence>
<comment type="caution">
    <text evidence="7">The sequence shown here is derived from an EMBL/GenBank/DDBJ whole genome shotgun (WGS) entry which is preliminary data.</text>
</comment>
<evidence type="ECO:0000313" key="8">
    <source>
        <dbReference type="Proteomes" id="UP001596392"/>
    </source>
</evidence>
<keyword evidence="4" id="KW-0804">Transcription</keyword>
<protein>
    <submittedName>
        <fullName evidence="7">SigB/SigF/SigG family RNA polymerase sigma factor</fullName>
    </submittedName>
</protein>
<dbReference type="NCBIfam" id="TIGR02980">
    <property type="entry name" value="SigBFG"/>
    <property type="match status" value="1"/>
</dbReference>
<dbReference type="PRINTS" id="PR00046">
    <property type="entry name" value="SIGMA70FCT"/>
</dbReference>
<evidence type="ECO:0000256" key="1">
    <source>
        <dbReference type="ARBA" id="ARBA00023015"/>
    </source>
</evidence>
<keyword evidence="8" id="KW-1185">Reference proteome</keyword>
<evidence type="ECO:0000256" key="4">
    <source>
        <dbReference type="ARBA" id="ARBA00023163"/>
    </source>
</evidence>
<dbReference type="InterPro" id="IPR036388">
    <property type="entry name" value="WH-like_DNA-bd_sf"/>
</dbReference>
<dbReference type="InterPro" id="IPR013324">
    <property type="entry name" value="RNA_pol_sigma_r3/r4-like"/>
</dbReference>
<feature type="domain" description="RNA polymerase sigma-70 region 4" evidence="6">
    <location>
        <begin position="225"/>
        <end position="273"/>
    </location>
</feature>
<evidence type="ECO:0000259" key="5">
    <source>
        <dbReference type="Pfam" id="PF04542"/>
    </source>
</evidence>
<dbReference type="SUPFAM" id="SSF88946">
    <property type="entry name" value="Sigma2 domain of RNA polymerase sigma factors"/>
    <property type="match status" value="1"/>
</dbReference>
<evidence type="ECO:0000256" key="2">
    <source>
        <dbReference type="ARBA" id="ARBA00023082"/>
    </source>
</evidence>
<dbReference type="CDD" id="cd06171">
    <property type="entry name" value="Sigma70_r4"/>
    <property type="match status" value="1"/>
</dbReference>
<dbReference type="InterPro" id="IPR007630">
    <property type="entry name" value="RNA_pol_sigma70_r4"/>
</dbReference>
<keyword evidence="3" id="KW-0238">DNA-binding</keyword>
<evidence type="ECO:0000256" key="3">
    <source>
        <dbReference type="ARBA" id="ARBA00023125"/>
    </source>
</evidence>
<dbReference type="NCBIfam" id="TIGR02937">
    <property type="entry name" value="sigma70-ECF"/>
    <property type="match status" value="1"/>
</dbReference>
<dbReference type="PANTHER" id="PTHR30385">
    <property type="entry name" value="SIGMA FACTOR F FLAGELLAR"/>
    <property type="match status" value="1"/>
</dbReference>
<dbReference type="InterPro" id="IPR000943">
    <property type="entry name" value="RNA_pol_sigma70"/>
</dbReference>
<dbReference type="InterPro" id="IPR007627">
    <property type="entry name" value="RNA_pol_sigma70_r2"/>
</dbReference>
<reference evidence="8" key="1">
    <citation type="journal article" date="2019" name="Int. J. Syst. Evol. Microbiol.">
        <title>The Global Catalogue of Microorganisms (GCM) 10K type strain sequencing project: providing services to taxonomists for standard genome sequencing and annotation.</title>
        <authorList>
            <consortium name="The Broad Institute Genomics Platform"/>
            <consortium name="The Broad Institute Genome Sequencing Center for Infectious Disease"/>
            <person name="Wu L."/>
            <person name="Ma J."/>
        </authorList>
    </citation>
    <scope>NUCLEOTIDE SEQUENCE [LARGE SCALE GENOMIC DNA]</scope>
    <source>
        <strain evidence="8">CGMCC 1.9106</strain>
    </source>
</reference>
<evidence type="ECO:0000313" key="7">
    <source>
        <dbReference type="EMBL" id="MFC7246836.1"/>
    </source>
</evidence>
<dbReference type="Gene3D" id="1.20.120.1810">
    <property type="match status" value="1"/>
</dbReference>
<accession>A0ABW2H4M0</accession>
<proteinExistence type="predicted"/>
<dbReference type="Pfam" id="PF04542">
    <property type="entry name" value="Sigma70_r2"/>
    <property type="match status" value="1"/>
</dbReference>
<dbReference type="InterPro" id="IPR013325">
    <property type="entry name" value="RNA_pol_sigma_r2"/>
</dbReference>
<organism evidence="7 8">
    <name type="scientific">Catellatospora aurea</name>
    <dbReference type="NCBI Taxonomy" id="1337874"/>
    <lineage>
        <taxon>Bacteria</taxon>
        <taxon>Bacillati</taxon>
        <taxon>Actinomycetota</taxon>
        <taxon>Actinomycetes</taxon>
        <taxon>Micromonosporales</taxon>
        <taxon>Micromonosporaceae</taxon>
        <taxon>Catellatospora</taxon>
    </lineage>
</organism>